<evidence type="ECO:0000313" key="5">
    <source>
        <dbReference type="Proteomes" id="UP001634394"/>
    </source>
</evidence>
<evidence type="ECO:0000313" key="4">
    <source>
        <dbReference type="EMBL" id="KAL3847829.1"/>
    </source>
</evidence>
<proteinExistence type="inferred from homology"/>
<dbReference type="SMART" id="SM01265">
    <property type="entry name" value="Mab-21"/>
    <property type="match status" value="1"/>
</dbReference>
<dbReference type="InterPro" id="IPR046903">
    <property type="entry name" value="Mab-21-like_nuc_Trfase"/>
</dbReference>
<organism evidence="4 5">
    <name type="scientific">Sinanodonta woodiana</name>
    <name type="common">Chinese pond mussel</name>
    <name type="synonym">Anodonta woodiana</name>
    <dbReference type="NCBI Taxonomy" id="1069815"/>
    <lineage>
        <taxon>Eukaryota</taxon>
        <taxon>Metazoa</taxon>
        <taxon>Spiralia</taxon>
        <taxon>Lophotrochozoa</taxon>
        <taxon>Mollusca</taxon>
        <taxon>Bivalvia</taxon>
        <taxon>Autobranchia</taxon>
        <taxon>Heteroconchia</taxon>
        <taxon>Palaeoheterodonta</taxon>
        <taxon>Unionida</taxon>
        <taxon>Unionoidea</taxon>
        <taxon>Unionidae</taxon>
        <taxon>Unioninae</taxon>
        <taxon>Sinanodonta</taxon>
    </lineage>
</organism>
<reference evidence="4 5" key="1">
    <citation type="submission" date="2024-11" db="EMBL/GenBank/DDBJ databases">
        <title>Chromosome-level genome assembly of the freshwater bivalve Anodonta woodiana.</title>
        <authorList>
            <person name="Chen X."/>
        </authorList>
    </citation>
    <scope>NUCLEOTIDE SEQUENCE [LARGE SCALE GENOMIC DNA]</scope>
    <source>
        <strain evidence="4">MN2024</strain>
        <tissue evidence="4">Gills</tissue>
    </source>
</reference>
<dbReference type="Pfam" id="PF20266">
    <property type="entry name" value="Mab-21_C"/>
    <property type="match status" value="1"/>
</dbReference>
<comment type="similarity">
    <text evidence="1">Belongs to the mab-21 family.</text>
</comment>
<evidence type="ECO:0000259" key="3">
    <source>
        <dbReference type="Pfam" id="PF20266"/>
    </source>
</evidence>
<evidence type="ECO:0000259" key="2">
    <source>
        <dbReference type="Pfam" id="PF03281"/>
    </source>
</evidence>
<evidence type="ECO:0000256" key="1">
    <source>
        <dbReference type="ARBA" id="ARBA00008307"/>
    </source>
</evidence>
<name>A0ABD3UEA0_SINWO</name>
<accession>A0ABD3UEA0</accession>
<dbReference type="PANTHER" id="PTHR10656:SF69">
    <property type="entry name" value="MAB-21-LIKE HHH_H2TH-LIKE DOMAIN-CONTAINING PROTEIN"/>
    <property type="match status" value="1"/>
</dbReference>
<dbReference type="Gene3D" id="1.10.1410.40">
    <property type="match status" value="1"/>
</dbReference>
<dbReference type="PANTHER" id="PTHR10656">
    <property type="entry name" value="CELL FATE DETERMINING PROTEIN MAB21-RELATED"/>
    <property type="match status" value="1"/>
</dbReference>
<comment type="caution">
    <text evidence="4">The sequence shown here is derived from an EMBL/GenBank/DDBJ whole genome shotgun (WGS) entry which is preliminary data.</text>
</comment>
<dbReference type="Pfam" id="PF03281">
    <property type="entry name" value="Mab-21"/>
    <property type="match status" value="1"/>
</dbReference>
<protein>
    <recommendedName>
        <fullName evidence="6">Mab-21-like HhH/H2TH-like domain-containing protein</fullName>
    </recommendedName>
</protein>
<keyword evidence="5" id="KW-1185">Reference proteome</keyword>
<evidence type="ECO:0008006" key="6">
    <source>
        <dbReference type="Google" id="ProtNLM"/>
    </source>
</evidence>
<dbReference type="AlphaFoldDB" id="A0ABD3UEA0"/>
<dbReference type="InterPro" id="IPR024810">
    <property type="entry name" value="MAB21L/cGLR"/>
</dbReference>
<feature type="domain" description="Mab-21-like nucleotidyltransferase" evidence="2">
    <location>
        <begin position="160"/>
        <end position="245"/>
    </location>
</feature>
<dbReference type="Proteomes" id="UP001634394">
    <property type="component" value="Unassembled WGS sequence"/>
</dbReference>
<gene>
    <name evidence="4" type="ORF">ACJMK2_018721</name>
</gene>
<dbReference type="EMBL" id="JBJQND010000016">
    <property type="protein sequence ID" value="KAL3847829.1"/>
    <property type="molecule type" value="Genomic_DNA"/>
</dbReference>
<feature type="domain" description="Mab-21-like HhH/H2TH-like" evidence="3">
    <location>
        <begin position="258"/>
        <end position="334"/>
    </location>
</feature>
<sequence length="716" mass="83851">MSHQFPEHYCSVSEQLSHILDNSGYSLKDRNRKVMTANEIEMFFNISDAFQDSFRRYIFGSRGEVSTGPGLQSDRDILLQANEHKVVTDLSQCDPEISNLLMVKDYNTHPGYVKLQRIIISPDYTPVPVYLDKENNTIIDIDSLYRTVITNTIHHDHGTVSGPALHEHHILKEFSIDVVPALRCTEWPQEGNEWFLRRRLYGWPTPKQIENARVYGCFVTPVGHPHSSERHLEWRLSFSITERELTRSFEDTTMKVYILLKMIRKTYIEPFVGDAFSSYHCKVCMFWMRERIQQDQWSNQNLLRCLVLCIRQLYEWATTGFCPDYFIITNDIYDRKIIGSIRNTLVQILGDLLSSNCMFLHGIQCCNLGHHMSEQMSRFDRCIIPKIREEIINHDLTLYAASECRYSILQYIPQHYSALIDYLDRFKCALQNLQYITDYPLKHAMMIIWSQLGFHIATICKENAHILSLDQVDYLVAVTSCCLSFGINIDATSVRLKLCGLGMEQGNHHLIETFLQYICDYHMKYTYSWEIHDSVILQCNLEASFEKLLRNRYNTEELLQTQISFSVVYLPTEMSITPKPLRMEMFRSVSASSELREHLDFWYDWGVVDSLICLYLFQYLNFSIQGKERHKQVAMDNMIHLIRTEPKIPHRDTAFNLLGYSFIQENLPNNAFICFTQSLNIRPYHNAAKFYLGIIFNTIHATEIRHTHYINSDISS</sequence>
<dbReference type="InterPro" id="IPR046906">
    <property type="entry name" value="Mab-21_HhH/H2TH-like"/>
</dbReference>